<evidence type="ECO:0000313" key="1">
    <source>
        <dbReference type="EMBL" id="KAI9918484.1"/>
    </source>
</evidence>
<sequence>MIRVSISPRTLAVTSQAHTGGKVRERDPSSSYHVNSEQPPATDFANGPTIKASPHVNTTEKPSETFDFSDTMAATPPVANTEPASSPVVTTTNISELESTSPSPSSPSSSSSLSGGAIAGIAVGVACLAFVLAAFVVVRKRVKKQQQPRFSLSKCPASSTFGDSCAVPLGSSKLAPPGVFGRLHSHRHKTEAPDMTSVFSLKGDEQDPFMRRTVAPSGKIWDDPVLLAARIPYDQLALERRIARGGFGEVYLASFKGQPVAVKTLLPETSEDLEEIQALFTETKVLAQLAHPCIVQFIGIAWESIQSVACVTEYLVGGDLRSLLNHFVATPTHPRGFDHDKVKIALDIAHGLTYLHALEPCLLHRDLKSRNVLLTSQLNAKLTDFGVSRERSDGMMTNAVGTSLWMAPEVMLGHHYDGKADMFSFGVLLSELDTHLMPYANVRNANGRKLGEATILKRVAAGDLRVEFSRECHANVLALARACLALDPTDRPTAAEACTTLQEAITLFDVEEVAI</sequence>
<reference evidence="1 2" key="1">
    <citation type="journal article" date="2022" name="bioRxiv">
        <title>The genome of the oomycete Peronosclerospora sorghi, a cosmopolitan pathogen of maize and sorghum, is inflated with dispersed pseudogenes.</title>
        <authorList>
            <person name="Fletcher K."/>
            <person name="Martin F."/>
            <person name="Isakeit T."/>
            <person name="Cavanaugh K."/>
            <person name="Magill C."/>
            <person name="Michelmore R."/>
        </authorList>
    </citation>
    <scope>NUCLEOTIDE SEQUENCE [LARGE SCALE GENOMIC DNA]</scope>
    <source>
        <strain evidence="1">P6</strain>
    </source>
</reference>
<organism evidence="1 2">
    <name type="scientific">Peronosclerospora sorghi</name>
    <dbReference type="NCBI Taxonomy" id="230839"/>
    <lineage>
        <taxon>Eukaryota</taxon>
        <taxon>Sar</taxon>
        <taxon>Stramenopiles</taxon>
        <taxon>Oomycota</taxon>
        <taxon>Peronosporomycetes</taxon>
        <taxon>Peronosporales</taxon>
        <taxon>Peronosporaceae</taxon>
        <taxon>Peronosclerospora</taxon>
    </lineage>
</organism>
<proteinExistence type="predicted"/>
<name>A0ACC0WKE1_9STRA</name>
<evidence type="ECO:0000313" key="2">
    <source>
        <dbReference type="Proteomes" id="UP001163321"/>
    </source>
</evidence>
<keyword evidence="2" id="KW-1185">Reference proteome</keyword>
<accession>A0ACC0WKE1</accession>
<dbReference type="Proteomes" id="UP001163321">
    <property type="component" value="Chromosome 12"/>
</dbReference>
<dbReference type="EMBL" id="CM047591">
    <property type="protein sequence ID" value="KAI9918484.1"/>
    <property type="molecule type" value="Genomic_DNA"/>
</dbReference>
<comment type="caution">
    <text evidence="1">The sequence shown here is derived from an EMBL/GenBank/DDBJ whole genome shotgun (WGS) entry which is preliminary data.</text>
</comment>
<protein>
    <submittedName>
        <fullName evidence="1">Uncharacterized protein</fullName>
    </submittedName>
</protein>
<gene>
    <name evidence="1" type="ORF">PsorP6_011868</name>
</gene>